<comment type="subcellular location">
    <subcellularLocation>
        <location evidence="2">Endoplasmic reticulum lumen</location>
    </subcellularLocation>
</comment>
<evidence type="ECO:0000256" key="11">
    <source>
        <dbReference type="ARBA" id="ARBA00048456"/>
    </source>
</evidence>
<feature type="domain" description="Glucosyltransferase 24 catalytic" evidence="18">
    <location>
        <begin position="1275"/>
        <end position="1541"/>
    </location>
</feature>
<dbReference type="InterPro" id="IPR040497">
    <property type="entry name" value="Glyco_transf_24"/>
</dbReference>
<dbReference type="GO" id="GO:0018279">
    <property type="term" value="P:protein N-linked glycosylation via asparagine"/>
    <property type="evidence" value="ECO:0007669"/>
    <property type="project" value="TreeGrafter"/>
</dbReference>
<keyword evidence="6 19" id="KW-0808">Transferase</keyword>
<comment type="catalytic activity">
    <reaction evidence="11">
        <text>N(4)-(alpha-D-Man-(1-&gt;2)-alpha-D-Man-(1-&gt;2)-alpha-D-Man-(1-&gt;3)-[alpha-D-Man-(1-&gt;2)-alpha-D-Man-(1-&gt;3)-[alpha-D-Man-(1-&gt;2)-alpha-D-Man-(1-&gt;6)]-alpha-D-Man-(1-&gt;6)]-beta-D-Man-(1-&gt;4)-beta-D-GlcNAc-(1-&gt;4)-beta-D-GlcNAc)-L-asparaginyl-[protein] (N-glucan mannose isomer 9A1,2,3B1,2,3) + UDP-alpha-D-glucose = N(4)-(alpha-D-Glc-(1-&gt;3)-alpha-D-Man-(1-&gt;2)-alpha-D-Man-(1-&gt;2)-alpha-D-Man-(1-&gt;3)-[alpha-D-Man-(1-&gt;2)-alpha-D-Man-(1-&gt;3)-[alpha-D-Man-(1-&gt;2)-alpha-D-Man-(1-&gt;6)]-alpha-D-Man-(1-&gt;6)]-beta-D-Man-(1-&gt;4)-beta-D-GlcNAc-(1-&gt;4)-beta-D-GlcNAc)-L-asparaginyl-[protein] + UDP + H(+)</text>
        <dbReference type="Rhea" id="RHEA:61304"/>
        <dbReference type="Rhea" id="RHEA-COMP:14356"/>
        <dbReference type="Rhea" id="RHEA-COMP:14357"/>
        <dbReference type="ChEBI" id="CHEBI:15378"/>
        <dbReference type="ChEBI" id="CHEBI:58223"/>
        <dbReference type="ChEBI" id="CHEBI:58885"/>
        <dbReference type="ChEBI" id="CHEBI:59080"/>
        <dbReference type="ChEBI" id="CHEBI:139493"/>
    </reaction>
</comment>
<dbReference type="InterPro" id="IPR040693">
    <property type="entry name" value="UGGT_TRXL_1"/>
</dbReference>
<keyword evidence="5" id="KW-0328">Glycosyltransferase</keyword>
<dbReference type="CDD" id="cd06432">
    <property type="entry name" value="GT8_HUGT1_C_like"/>
    <property type="match status" value="1"/>
</dbReference>
<dbReference type="GO" id="GO:0005788">
    <property type="term" value="C:endoplasmic reticulum lumen"/>
    <property type="evidence" value="ECO:0007669"/>
    <property type="project" value="UniProtKB-SubCell"/>
</dbReference>
<evidence type="ECO:0000256" key="13">
    <source>
        <dbReference type="SAM" id="SignalP"/>
    </source>
</evidence>
<comment type="similarity">
    <text evidence="4">Belongs to the glycosyltransferase 8 family.</text>
</comment>
<feature type="domain" description="UDP-glucose:glycoprotein glucosyltransferase thioredoxin-like" evidence="17">
    <location>
        <begin position="748"/>
        <end position="960"/>
    </location>
</feature>
<dbReference type="InterPro" id="IPR040692">
    <property type="entry name" value="UGGT_TRXL_3"/>
</dbReference>
<feature type="region of interest" description="Disordered" evidence="12">
    <location>
        <begin position="1550"/>
        <end position="1572"/>
    </location>
</feature>
<evidence type="ECO:0000256" key="3">
    <source>
        <dbReference type="ARBA" id="ARBA00004922"/>
    </source>
</evidence>
<comment type="cofactor">
    <cofactor evidence="1">
        <name>Ca(2+)</name>
        <dbReference type="ChEBI" id="CHEBI:29108"/>
    </cofactor>
</comment>
<dbReference type="UniPathway" id="UPA00378"/>
<evidence type="ECO:0000259" key="18">
    <source>
        <dbReference type="Pfam" id="PF18404"/>
    </source>
</evidence>
<keyword evidence="9" id="KW-0325">Glycoprotein</keyword>
<sequence length="1572" mass="175900">MLLFSILGVWLMLAEGSAEEKSGIKNKPVVMQLNAKWANTPLLLEAAEYMSEESPATYWTFVDHVSSWDTKQYALKTDQGKFDDLQSSGRKILSEFQLQLLGLSLSLRTHSPKIEMFRQMALDRGLLNLTSTQDCVALVDINGQLTCSVDQVQSLLTDAASKDLSKPILYDVDHHYPGGENSKIGAVLYAEIGTTEFSTFHSNLVSLVVQGKLDYVLRPYVMDPSPQQVRLSGYGVELAIKSTEYKAQDDTKLEDEDQQDQNQERSDDHTQGFIFSKLKSRMPEVSEELTEFKKHLEQSSHDMAPMKVWQLQHLSMQAAQRVLAAGPPLEQLSILVNTAQDFPRLAKSLVTTKVDDKMKREILKNQNYLRSQHDLSPSDAALFVNGMHFDMDYTDMFTLLDHIKTEQRVMEGLANLGLTGSALTNMLSLESGSSDSSKTLFGGSVQVPPEYGLDIRDTAIVWLNDIENDSAYKRWPSSVTELLRPAYPGMLRSIRKNFHNLVLLVDPVSPSTAELFRLVESFLSHTAPVRIGFVFRVTGDRMLTGLQDPAVAIICAFNYVVQSFDGEEANMKGFTFLQELYAGVHTLTVDSITGYFKMKYKSEDLDDVFGEDSDFDVGRRVASEFVQKAGFKKMPQALMNGVPLPSKHLLGDEFEEMILMEVMRNTQLIQRAVYKGELNEKHDVVDWLMAAPNIMPRLNDRILNSKSSRFIDMSGTSSETISSLSATGDTKAALDDLQLRDLGAVLDNSCHYISTKVDPALRPLTVWLLADFDTEQGRDLLLEAVKYTRESDSVRLCAINNRNTTTTSSSGSKGVTMSRVIQVAHTTLPAPVARQLLVKILDPEVASKLVDGSKTFQQIKINGFDADAFESRLGALTQNVFTLHETFSSKVVGVAGGQRVVVANGRLLGPLDADENFMLEDFALLEKYTASVLTDKIIEIVKDSTSDMTVLSKLIMKVTGVIQTKPHTKSRSAINLLGTEHSVFSVPPRNPDAPYFDLVAVFDPVSQAAQKLGPVLQVLHQALNANVTVVLNAVEKHSEMPLKSFYRVVLEAAPKFHPETGAQLAGPYALFSWLPETPILTQNLHVPENWLVEVVKSKHDLDNIKLEQVETSVSSEFELENLLVEGHCFEQSTGNPPRGLQFTLGTQHMPVMVDTIVMANLGYFQLKGNPGVWVLDLRSGRSKDLYNIVSHEGTDTPGGSSLVQVLLSSFKSHVVKVRVAKQSGKQDEDLLEEDGTGTQGGGGLWDTITSTFSSGDDASDTALAAAAAAEGADIINIFSVASGHLYERFLRIMMVSVRKHTKSPVKFWFLKNFLSPMLKDSLPTMAAEYGFSYELVQYKWPRWLHQQTEKQRIIWGYKILFLDVLFPLHVRKIIFVDADQVVRADLKELQDLDLDGAPYGFVPFCDSRKEMEGFRFWKHGYWRNHLGGRKYHISALFVVDLRRFRRIAAGDRLRGQYQGLSQDPNSLSNLDQDLPNNMIHQVRIKSLPMEWLWCETWCDDDSKQYAKVIDVCNNPQTKEAKLVAAERIISEWSSYDEDIKRVLAAQREGLKNVPSTSPTPEQQKTHHQHVDL</sequence>
<evidence type="ECO:0000313" key="19">
    <source>
        <dbReference type="EMBL" id="LAC22502.1"/>
    </source>
</evidence>
<dbReference type="Pfam" id="PF18404">
    <property type="entry name" value="Glyco_transf_24"/>
    <property type="match status" value="1"/>
</dbReference>
<feature type="region of interest" description="Disordered" evidence="12">
    <location>
        <begin position="247"/>
        <end position="273"/>
    </location>
</feature>
<organism evidence="19">
    <name type="scientific">Hirondellea gigas</name>
    <dbReference type="NCBI Taxonomy" id="1518452"/>
    <lineage>
        <taxon>Eukaryota</taxon>
        <taxon>Metazoa</taxon>
        <taxon>Ecdysozoa</taxon>
        <taxon>Arthropoda</taxon>
        <taxon>Crustacea</taxon>
        <taxon>Multicrustacea</taxon>
        <taxon>Malacostraca</taxon>
        <taxon>Eumalacostraca</taxon>
        <taxon>Peracarida</taxon>
        <taxon>Amphipoda</taxon>
        <taxon>Amphilochidea</taxon>
        <taxon>Lysianassida</taxon>
        <taxon>Lysianassidira</taxon>
        <taxon>Lysianassoidea</taxon>
        <taxon>Lysianassidae</taxon>
        <taxon>Hirondellea</taxon>
    </lineage>
</organism>
<dbReference type="FunFam" id="3.90.550.10:FF:000004">
    <property type="entry name" value="UDP-glucose glycoprotein glucosyltransferase 1"/>
    <property type="match status" value="1"/>
</dbReference>
<evidence type="ECO:0000256" key="2">
    <source>
        <dbReference type="ARBA" id="ARBA00004319"/>
    </source>
</evidence>
<dbReference type="PANTHER" id="PTHR11226">
    <property type="entry name" value="UDP-GLUCOSE GLYCOPROTEIN:GLUCOSYLTRANSFERASE"/>
    <property type="match status" value="1"/>
</dbReference>
<dbReference type="Gene3D" id="3.90.550.10">
    <property type="entry name" value="Spore Coat Polysaccharide Biosynthesis Protein SpsA, Chain A"/>
    <property type="match status" value="1"/>
</dbReference>
<keyword evidence="7 13" id="KW-0732">Signal</keyword>
<dbReference type="GO" id="GO:0051082">
    <property type="term" value="F:unfolded protein binding"/>
    <property type="evidence" value="ECO:0007669"/>
    <property type="project" value="TreeGrafter"/>
</dbReference>
<name>A0A6A7FWQ9_9CRUS</name>
<dbReference type="Pfam" id="PF06427">
    <property type="entry name" value="UDP-g_GGTase"/>
    <property type="match status" value="1"/>
</dbReference>
<evidence type="ECO:0000256" key="1">
    <source>
        <dbReference type="ARBA" id="ARBA00001913"/>
    </source>
</evidence>
<evidence type="ECO:0000256" key="10">
    <source>
        <dbReference type="ARBA" id="ARBA00045874"/>
    </source>
</evidence>
<feature type="domain" description="UGGT thioredoxin-like" evidence="14">
    <location>
        <begin position="39"/>
        <end position="225"/>
    </location>
</feature>
<feature type="domain" description="UGGT thioredoxin-like" evidence="15">
    <location>
        <begin position="300"/>
        <end position="430"/>
    </location>
</feature>
<feature type="signal peptide" evidence="13">
    <location>
        <begin position="1"/>
        <end position="18"/>
    </location>
</feature>
<dbReference type="Pfam" id="PF18402">
    <property type="entry name" value="Thioredoxin_14"/>
    <property type="match status" value="1"/>
</dbReference>
<evidence type="ECO:0000256" key="4">
    <source>
        <dbReference type="ARBA" id="ARBA00006351"/>
    </source>
</evidence>
<dbReference type="Pfam" id="PF18400">
    <property type="entry name" value="Thioredoxin_12"/>
    <property type="match status" value="1"/>
</dbReference>
<evidence type="ECO:0000259" key="17">
    <source>
        <dbReference type="Pfam" id="PF18403"/>
    </source>
</evidence>
<evidence type="ECO:0000256" key="12">
    <source>
        <dbReference type="SAM" id="MobiDB-lite"/>
    </source>
</evidence>
<evidence type="ECO:0000259" key="16">
    <source>
        <dbReference type="Pfam" id="PF18402"/>
    </source>
</evidence>
<dbReference type="InterPro" id="IPR040525">
    <property type="entry name" value="UGGT_TRXL_4"/>
</dbReference>
<comment type="function">
    <text evidence="10">Recognizes glycoproteins with minor folding defects. Reglucosylates single N-glycans near the misfolded part of the protein, thus providing quality control for protein folding in the endoplasmic reticulum. Reglucosylated proteins are recognized by calreticulin for recycling to the endoplasmic reticulum and refolding or degradation.</text>
</comment>
<dbReference type="InterPro" id="IPR040694">
    <property type="entry name" value="UGGT_TRXL_2"/>
</dbReference>
<evidence type="ECO:0000256" key="6">
    <source>
        <dbReference type="ARBA" id="ARBA00022679"/>
    </source>
</evidence>
<comment type="pathway">
    <text evidence="3">Protein modification; protein glycosylation.</text>
</comment>
<evidence type="ECO:0000256" key="7">
    <source>
        <dbReference type="ARBA" id="ARBA00022729"/>
    </source>
</evidence>
<feature type="compositionally biased region" description="Polar residues" evidence="12">
    <location>
        <begin position="1553"/>
        <end position="1562"/>
    </location>
</feature>
<evidence type="ECO:0000256" key="5">
    <source>
        <dbReference type="ARBA" id="ARBA00022676"/>
    </source>
</evidence>
<dbReference type="Pfam" id="PF18401">
    <property type="entry name" value="Thioredoxin_13"/>
    <property type="match status" value="1"/>
</dbReference>
<dbReference type="Pfam" id="PF18403">
    <property type="entry name" value="Thioredoxin_15"/>
    <property type="match status" value="1"/>
</dbReference>
<evidence type="ECO:0000259" key="15">
    <source>
        <dbReference type="Pfam" id="PF18401"/>
    </source>
</evidence>
<accession>A0A6A7FWQ9</accession>
<reference evidence="19" key="1">
    <citation type="submission" date="2017-11" db="EMBL/GenBank/DDBJ databases">
        <title>The sensing device of the deep-sea amphipod.</title>
        <authorList>
            <person name="Kobayashi H."/>
            <person name="Nagahama T."/>
            <person name="Arai W."/>
            <person name="Sasagawa Y."/>
            <person name="Umeda M."/>
            <person name="Hayashi T."/>
            <person name="Nikaido I."/>
            <person name="Watanabe H."/>
            <person name="Oguri K."/>
            <person name="Kitazato H."/>
            <person name="Fujioka K."/>
            <person name="Kido Y."/>
            <person name="Takami H."/>
        </authorList>
    </citation>
    <scope>NUCLEOTIDE SEQUENCE</scope>
    <source>
        <tissue evidence="19">Whole body</tissue>
    </source>
</reference>
<evidence type="ECO:0000259" key="14">
    <source>
        <dbReference type="Pfam" id="PF18400"/>
    </source>
</evidence>
<feature type="domain" description="UGGT thioredoxin-like" evidence="16">
    <location>
        <begin position="454"/>
        <end position="702"/>
    </location>
</feature>
<feature type="chain" id="PRO_5025415095" evidence="13">
    <location>
        <begin position="19"/>
        <end position="1572"/>
    </location>
</feature>
<dbReference type="SUPFAM" id="SSF53448">
    <property type="entry name" value="Nucleotide-diphospho-sugar transferases"/>
    <property type="match status" value="1"/>
</dbReference>
<proteinExistence type="evidence at transcript level"/>
<dbReference type="EMBL" id="IACT01003254">
    <property type="protein sequence ID" value="LAC22502.1"/>
    <property type="molecule type" value="mRNA"/>
</dbReference>
<protein>
    <submittedName>
        <fullName evidence="19">UDP-glucose:glycoprotein glucosyltransferase 1-like isoform X2</fullName>
    </submittedName>
</protein>
<dbReference type="InterPro" id="IPR029044">
    <property type="entry name" value="Nucleotide-diphossugar_trans"/>
</dbReference>
<dbReference type="GO" id="GO:0036503">
    <property type="term" value="P:ERAD pathway"/>
    <property type="evidence" value="ECO:0007669"/>
    <property type="project" value="TreeGrafter"/>
</dbReference>
<dbReference type="InterPro" id="IPR009448">
    <property type="entry name" value="UDP-g_GGtrans"/>
</dbReference>
<dbReference type="PANTHER" id="PTHR11226:SF0">
    <property type="entry name" value="UDP-GLUCOSE:GLYCOPROTEIN GLUCOSYLTRANSFERASE"/>
    <property type="match status" value="1"/>
</dbReference>
<keyword evidence="8" id="KW-0256">Endoplasmic reticulum</keyword>
<dbReference type="GO" id="GO:0003980">
    <property type="term" value="F:UDP-glucose:glycoprotein glucosyltransferase activity"/>
    <property type="evidence" value="ECO:0007669"/>
    <property type="project" value="InterPro"/>
</dbReference>
<evidence type="ECO:0000256" key="8">
    <source>
        <dbReference type="ARBA" id="ARBA00022824"/>
    </source>
</evidence>
<evidence type="ECO:0000256" key="9">
    <source>
        <dbReference type="ARBA" id="ARBA00023180"/>
    </source>
</evidence>